<evidence type="ECO:0000256" key="3">
    <source>
        <dbReference type="ARBA" id="ARBA00005582"/>
    </source>
</evidence>
<protein>
    <submittedName>
        <fullName evidence="11">NUDIX domain-containing protein</fullName>
    </submittedName>
</protein>
<organism evidence="11 12">
    <name type="scientific">Nocardia brasiliensis</name>
    <dbReference type="NCBI Taxonomy" id="37326"/>
    <lineage>
        <taxon>Bacteria</taxon>
        <taxon>Bacillati</taxon>
        <taxon>Actinomycetota</taxon>
        <taxon>Actinomycetes</taxon>
        <taxon>Mycobacteriales</taxon>
        <taxon>Nocardiaceae</taxon>
        <taxon>Nocardia</taxon>
    </lineage>
</organism>
<proteinExistence type="inferred from homology"/>
<dbReference type="GO" id="GO:0046872">
    <property type="term" value="F:metal ion binding"/>
    <property type="evidence" value="ECO:0007669"/>
    <property type="project" value="UniProtKB-KW"/>
</dbReference>
<evidence type="ECO:0000256" key="2">
    <source>
        <dbReference type="ARBA" id="ARBA00001946"/>
    </source>
</evidence>
<comment type="similarity">
    <text evidence="3 8">Belongs to the Nudix hydrolase family.</text>
</comment>
<evidence type="ECO:0000256" key="9">
    <source>
        <dbReference type="SAM" id="MobiDB-lite"/>
    </source>
</evidence>
<comment type="cofactor">
    <cofactor evidence="2">
        <name>Mg(2+)</name>
        <dbReference type="ChEBI" id="CHEBI:18420"/>
    </cofactor>
</comment>
<dbReference type="Gene3D" id="3.90.79.10">
    <property type="entry name" value="Nucleoside Triphosphate Pyrophosphohydrolase"/>
    <property type="match status" value="1"/>
</dbReference>
<accession>A0A6G9XQJ4</accession>
<dbReference type="InterPro" id="IPR020476">
    <property type="entry name" value="Nudix_hydrolase"/>
</dbReference>
<dbReference type="InterPro" id="IPR000086">
    <property type="entry name" value="NUDIX_hydrolase_dom"/>
</dbReference>
<comment type="cofactor">
    <cofactor evidence="1">
        <name>Mn(2+)</name>
        <dbReference type="ChEBI" id="CHEBI:29035"/>
    </cofactor>
</comment>
<keyword evidence="5 8" id="KW-0378">Hydrolase</keyword>
<dbReference type="Proteomes" id="UP000501705">
    <property type="component" value="Chromosome"/>
</dbReference>
<dbReference type="EMBL" id="CP046171">
    <property type="protein sequence ID" value="QIS03184.1"/>
    <property type="molecule type" value="Genomic_DNA"/>
</dbReference>
<evidence type="ECO:0000313" key="12">
    <source>
        <dbReference type="Proteomes" id="UP000501705"/>
    </source>
</evidence>
<keyword evidence="4" id="KW-0479">Metal-binding</keyword>
<dbReference type="PANTHER" id="PTHR12992">
    <property type="entry name" value="NUDIX HYDROLASE"/>
    <property type="match status" value="1"/>
</dbReference>
<evidence type="ECO:0000256" key="5">
    <source>
        <dbReference type="ARBA" id="ARBA00022801"/>
    </source>
</evidence>
<evidence type="ECO:0000256" key="4">
    <source>
        <dbReference type="ARBA" id="ARBA00022723"/>
    </source>
</evidence>
<sequence length="254" mass="27666">MSSRESELGERVSPECGKIDRMTPGPFLPESVDEFRVLARTRLRRFVRTSVPDEPGLRRAAVLLCVVGQADGSPAVIVIRRAYRGRNAGQWGLPGGRLDPGESAAQAVLRELHEELGMTATSTDLLGELDDFPAASGFVITPFLAALPDAAELTPNPDEVHSVHLVNLDRLAADDVPHWVPPHQAVPQAELRDAPTAPAAAGDARLLQMRLGDDMTIHAPTGALLWQFREIVLLGRDHDSARVAHFTQPDWTQH</sequence>
<dbReference type="InterPro" id="IPR020084">
    <property type="entry name" value="NUDIX_hydrolase_CS"/>
</dbReference>
<feature type="compositionally biased region" description="Basic and acidic residues" evidence="9">
    <location>
        <begin position="1"/>
        <end position="21"/>
    </location>
</feature>
<feature type="domain" description="Nudix hydrolase" evidence="10">
    <location>
        <begin position="57"/>
        <end position="188"/>
    </location>
</feature>
<dbReference type="PRINTS" id="PR00502">
    <property type="entry name" value="NUDIXFAMILY"/>
</dbReference>
<feature type="region of interest" description="Disordered" evidence="9">
    <location>
        <begin position="1"/>
        <end position="24"/>
    </location>
</feature>
<name>A0A6G9XQJ4_NOCBR</name>
<dbReference type="PROSITE" id="PS51462">
    <property type="entry name" value="NUDIX"/>
    <property type="match status" value="1"/>
</dbReference>
<evidence type="ECO:0000256" key="7">
    <source>
        <dbReference type="ARBA" id="ARBA00023211"/>
    </source>
</evidence>
<dbReference type="Pfam" id="PF00293">
    <property type="entry name" value="NUDIX"/>
    <property type="match status" value="1"/>
</dbReference>
<dbReference type="CDD" id="cd03426">
    <property type="entry name" value="NUDIX_CoAse_Nudt7"/>
    <property type="match status" value="1"/>
</dbReference>
<dbReference type="GO" id="GO:0010945">
    <property type="term" value="F:coenzyme A diphosphatase activity"/>
    <property type="evidence" value="ECO:0007669"/>
    <property type="project" value="InterPro"/>
</dbReference>
<dbReference type="InterPro" id="IPR015797">
    <property type="entry name" value="NUDIX_hydrolase-like_dom_sf"/>
</dbReference>
<dbReference type="AlphaFoldDB" id="A0A6G9XQJ4"/>
<dbReference type="PROSITE" id="PS00893">
    <property type="entry name" value="NUDIX_BOX"/>
    <property type="match status" value="1"/>
</dbReference>
<dbReference type="InterPro" id="IPR045121">
    <property type="entry name" value="CoAse"/>
</dbReference>
<evidence type="ECO:0000256" key="1">
    <source>
        <dbReference type="ARBA" id="ARBA00001936"/>
    </source>
</evidence>
<evidence type="ECO:0000256" key="6">
    <source>
        <dbReference type="ARBA" id="ARBA00022842"/>
    </source>
</evidence>
<gene>
    <name evidence="11" type="ORF">F5X71_13445</name>
</gene>
<reference evidence="11 12" key="1">
    <citation type="journal article" date="2019" name="ACS Chem. Biol.">
        <title>Identification and Mobilization of a Cryptic Antibiotic Biosynthesis Gene Locus from a Human-Pathogenic Nocardia Isolate.</title>
        <authorList>
            <person name="Herisse M."/>
            <person name="Ishida K."/>
            <person name="Porter J.L."/>
            <person name="Howden B."/>
            <person name="Hertweck C."/>
            <person name="Stinear T.P."/>
            <person name="Pidot S.J."/>
        </authorList>
    </citation>
    <scope>NUCLEOTIDE SEQUENCE [LARGE SCALE GENOMIC DNA]</scope>
    <source>
        <strain evidence="11 12">AUSMDU00024985</strain>
    </source>
</reference>
<evidence type="ECO:0000259" key="10">
    <source>
        <dbReference type="PROSITE" id="PS51462"/>
    </source>
</evidence>
<dbReference type="PANTHER" id="PTHR12992:SF11">
    <property type="entry name" value="MITOCHONDRIAL COENZYME A DIPHOSPHATASE NUDT8"/>
    <property type="match status" value="1"/>
</dbReference>
<evidence type="ECO:0000313" key="11">
    <source>
        <dbReference type="EMBL" id="QIS03184.1"/>
    </source>
</evidence>
<keyword evidence="7" id="KW-0464">Manganese</keyword>
<keyword evidence="6" id="KW-0460">Magnesium</keyword>
<evidence type="ECO:0000256" key="8">
    <source>
        <dbReference type="RuleBase" id="RU003476"/>
    </source>
</evidence>
<dbReference type="SUPFAM" id="SSF55811">
    <property type="entry name" value="Nudix"/>
    <property type="match status" value="1"/>
</dbReference>